<evidence type="ECO:0000313" key="6">
    <source>
        <dbReference type="Proteomes" id="UP001597229"/>
    </source>
</evidence>
<evidence type="ECO:0000259" key="4">
    <source>
        <dbReference type="PROSITE" id="PS50893"/>
    </source>
</evidence>
<accession>A0ABW3W7P6</accession>
<evidence type="ECO:0000313" key="5">
    <source>
        <dbReference type="EMBL" id="MFD1251096.1"/>
    </source>
</evidence>
<dbReference type="InterPro" id="IPR027417">
    <property type="entry name" value="P-loop_NTPase"/>
</dbReference>
<reference evidence="6" key="1">
    <citation type="journal article" date="2019" name="Int. J. Syst. Evol. Microbiol.">
        <title>The Global Catalogue of Microorganisms (GCM) 10K type strain sequencing project: providing services to taxonomists for standard genome sequencing and annotation.</title>
        <authorList>
            <consortium name="The Broad Institute Genomics Platform"/>
            <consortium name="The Broad Institute Genome Sequencing Center for Infectious Disease"/>
            <person name="Wu L."/>
            <person name="Ma J."/>
        </authorList>
    </citation>
    <scope>NUCLEOTIDE SEQUENCE [LARGE SCALE GENOMIC DNA]</scope>
    <source>
        <strain evidence="6">CCUG 52478</strain>
    </source>
</reference>
<keyword evidence="3 5" id="KW-0067">ATP-binding</keyword>
<name>A0ABW3W7P6_9ACTN</name>
<evidence type="ECO:0000256" key="3">
    <source>
        <dbReference type="ARBA" id="ARBA00022840"/>
    </source>
</evidence>
<dbReference type="PANTHER" id="PTHR42788">
    <property type="entry name" value="TAURINE IMPORT ATP-BINDING PROTEIN-RELATED"/>
    <property type="match status" value="1"/>
</dbReference>
<dbReference type="Pfam" id="PF00005">
    <property type="entry name" value="ABC_tran"/>
    <property type="match status" value="1"/>
</dbReference>
<proteinExistence type="predicted"/>
<dbReference type="Gene3D" id="3.40.50.300">
    <property type="entry name" value="P-loop containing nucleotide triphosphate hydrolases"/>
    <property type="match status" value="1"/>
</dbReference>
<gene>
    <name evidence="5" type="ORF">ACFQ3F_25115</name>
</gene>
<dbReference type="CDD" id="cd03293">
    <property type="entry name" value="ABC_NrtD_SsuB_transporters"/>
    <property type="match status" value="1"/>
</dbReference>
<dbReference type="RefSeq" id="WP_367918168.1">
    <property type="nucleotide sequence ID" value="NZ_BAABAC010000007.1"/>
</dbReference>
<dbReference type="InterPro" id="IPR003439">
    <property type="entry name" value="ABC_transporter-like_ATP-bd"/>
</dbReference>
<keyword evidence="1" id="KW-0813">Transport</keyword>
<dbReference type="PROSITE" id="PS50893">
    <property type="entry name" value="ABC_TRANSPORTER_2"/>
    <property type="match status" value="1"/>
</dbReference>
<dbReference type="GO" id="GO:0005524">
    <property type="term" value="F:ATP binding"/>
    <property type="evidence" value="ECO:0007669"/>
    <property type="project" value="UniProtKB-KW"/>
</dbReference>
<feature type="domain" description="ABC transporter" evidence="4">
    <location>
        <begin position="7"/>
        <end position="234"/>
    </location>
</feature>
<dbReference type="EMBL" id="JBHTLX010000033">
    <property type="protein sequence ID" value="MFD1251096.1"/>
    <property type="molecule type" value="Genomic_DNA"/>
</dbReference>
<protein>
    <submittedName>
        <fullName evidence="5">ABC transporter ATP-binding protein</fullName>
    </submittedName>
</protein>
<dbReference type="SUPFAM" id="SSF52540">
    <property type="entry name" value="P-loop containing nucleoside triphosphate hydrolases"/>
    <property type="match status" value="1"/>
</dbReference>
<dbReference type="InterPro" id="IPR050166">
    <property type="entry name" value="ABC_transporter_ATP-bind"/>
</dbReference>
<organism evidence="5 6">
    <name type="scientific">Nocardioides ginsengisoli</name>
    <dbReference type="NCBI Taxonomy" id="363868"/>
    <lineage>
        <taxon>Bacteria</taxon>
        <taxon>Bacillati</taxon>
        <taxon>Actinomycetota</taxon>
        <taxon>Actinomycetes</taxon>
        <taxon>Propionibacteriales</taxon>
        <taxon>Nocardioidaceae</taxon>
        <taxon>Nocardioides</taxon>
    </lineage>
</organism>
<evidence type="ECO:0000256" key="2">
    <source>
        <dbReference type="ARBA" id="ARBA00022741"/>
    </source>
</evidence>
<dbReference type="PROSITE" id="PS00211">
    <property type="entry name" value="ABC_TRANSPORTER_1"/>
    <property type="match status" value="1"/>
</dbReference>
<dbReference type="SMART" id="SM00382">
    <property type="entry name" value="AAA"/>
    <property type="match status" value="1"/>
</dbReference>
<dbReference type="PANTHER" id="PTHR42788:SF13">
    <property type="entry name" value="ALIPHATIC SULFONATES IMPORT ATP-BINDING PROTEIN SSUB"/>
    <property type="match status" value="1"/>
</dbReference>
<dbReference type="Proteomes" id="UP001597229">
    <property type="component" value="Unassembled WGS sequence"/>
</dbReference>
<sequence length="257" mass="28242">MTATPLLSLRGVSHRYRQSGRDVQALEGVSLDVRDGEFLVLVGASGCGKSTLLRLIAGLMPPTTGEIDRQPRIDERGGIGMVFQRPVLMPWRSVLRNVLVPTEIVSKDDAKQAALDLLARTGLSEFEKAYPHQLSGGMQQRVAICRALLTDPPLLLMDEPFGALDAITRERLNLLLQQIWADTRKTVVLVTHNIEEAVLLADRIVVMSPRPGRIVEVIDNDLPRPRGVHSYQDPGFAELGVHLRSLIVGADTEVSHA</sequence>
<dbReference type="InterPro" id="IPR017871">
    <property type="entry name" value="ABC_transporter-like_CS"/>
</dbReference>
<comment type="caution">
    <text evidence="5">The sequence shown here is derived from an EMBL/GenBank/DDBJ whole genome shotgun (WGS) entry which is preliminary data.</text>
</comment>
<keyword evidence="2" id="KW-0547">Nucleotide-binding</keyword>
<dbReference type="InterPro" id="IPR003593">
    <property type="entry name" value="AAA+_ATPase"/>
</dbReference>
<keyword evidence="6" id="KW-1185">Reference proteome</keyword>
<evidence type="ECO:0000256" key="1">
    <source>
        <dbReference type="ARBA" id="ARBA00022448"/>
    </source>
</evidence>